<dbReference type="EMBL" id="JAANIT010003574">
    <property type="protein sequence ID" value="KAG1533871.1"/>
    <property type="molecule type" value="Genomic_DNA"/>
</dbReference>
<reference evidence="1" key="1">
    <citation type="journal article" date="2020" name="Microb. Genom.">
        <title>Genetic diversity of clinical and environmental Mucorales isolates obtained from an investigation of mucormycosis cases among solid organ transplant recipients.</title>
        <authorList>
            <person name="Nguyen M.H."/>
            <person name="Kaul D."/>
            <person name="Muto C."/>
            <person name="Cheng S.J."/>
            <person name="Richter R.A."/>
            <person name="Bruno V.M."/>
            <person name="Liu G."/>
            <person name="Beyhan S."/>
            <person name="Sundermann A.J."/>
            <person name="Mounaud S."/>
            <person name="Pasculle A.W."/>
            <person name="Nierman W.C."/>
            <person name="Driscoll E."/>
            <person name="Cumbie R."/>
            <person name="Clancy C.J."/>
            <person name="Dupont C.L."/>
        </authorList>
    </citation>
    <scope>NUCLEOTIDE SEQUENCE</scope>
    <source>
        <strain evidence="1">GL16</strain>
    </source>
</reference>
<name>A0A9P6XW72_RHIOR</name>
<dbReference type="AlphaFoldDB" id="A0A9P6XW72"/>
<protein>
    <submittedName>
        <fullName evidence="1">Uncharacterized protein</fullName>
    </submittedName>
</protein>
<organism evidence="1 2">
    <name type="scientific">Rhizopus oryzae</name>
    <name type="common">Mucormycosis agent</name>
    <name type="synonym">Rhizopus arrhizus var. delemar</name>
    <dbReference type="NCBI Taxonomy" id="64495"/>
    <lineage>
        <taxon>Eukaryota</taxon>
        <taxon>Fungi</taxon>
        <taxon>Fungi incertae sedis</taxon>
        <taxon>Mucoromycota</taxon>
        <taxon>Mucoromycotina</taxon>
        <taxon>Mucoromycetes</taxon>
        <taxon>Mucorales</taxon>
        <taxon>Mucorineae</taxon>
        <taxon>Rhizopodaceae</taxon>
        <taxon>Rhizopus</taxon>
    </lineage>
</organism>
<evidence type="ECO:0000313" key="2">
    <source>
        <dbReference type="Proteomes" id="UP000717996"/>
    </source>
</evidence>
<comment type="caution">
    <text evidence="1">The sequence shown here is derived from an EMBL/GenBank/DDBJ whole genome shotgun (WGS) entry which is preliminary data.</text>
</comment>
<accession>A0A9P6XW72</accession>
<gene>
    <name evidence="1" type="ORF">G6F51_012398</name>
</gene>
<dbReference type="Proteomes" id="UP000717996">
    <property type="component" value="Unassembled WGS sequence"/>
</dbReference>
<evidence type="ECO:0000313" key="1">
    <source>
        <dbReference type="EMBL" id="KAG1533871.1"/>
    </source>
</evidence>
<proteinExistence type="predicted"/>
<sequence length="273" mass="31575">MDQTQYLKEQAKITASKMVQDITEGNGGHASKFIKELLRDYFKPLYIARGMYGLKDALEKYLDYMENEEGLAGIEYFVGEKATKREDYINKVAEKVQAETDDEEIQEPGSNERTLRNWLMTESSTLEQEQDESNPPFELSWEMLNEMSTISLFEKAIKSDYAVLVAYHKEEAKIAKLKEQVVERLAENITEWSHIKFDQPRNNERGVQLYVGNRNEALRGLMKNYDVHKVLHRKIRKIDTWGKVSLLGDEQPVGTGICRNNKVKSSHGHGYML</sequence>